<feature type="signal peptide" evidence="1">
    <location>
        <begin position="1"/>
        <end position="20"/>
    </location>
</feature>
<dbReference type="KEGG" id="thyd:TTHT_0695"/>
<dbReference type="Proteomes" id="UP000595564">
    <property type="component" value="Chromosome"/>
</dbReference>
<dbReference type="AlphaFoldDB" id="A0A7R6SZ06"/>
<protein>
    <recommendedName>
        <fullName evidence="4">DUF1573 domain-containing protein</fullName>
    </recommendedName>
</protein>
<proteinExistence type="predicted"/>
<evidence type="ECO:0000313" key="2">
    <source>
        <dbReference type="EMBL" id="BBB32267.1"/>
    </source>
</evidence>
<dbReference type="PANTHER" id="PTHR37833:SF1">
    <property type="entry name" value="SIGNAL PEPTIDE PROTEIN"/>
    <property type="match status" value="1"/>
</dbReference>
<dbReference type="InterPro" id="IPR013783">
    <property type="entry name" value="Ig-like_fold"/>
</dbReference>
<keyword evidence="1" id="KW-0732">Signal</keyword>
<evidence type="ECO:0000313" key="3">
    <source>
        <dbReference type="Proteomes" id="UP000595564"/>
    </source>
</evidence>
<keyword evidence="3" id="KW-1185">Reference proteome</keyword>
<reference evidence="2 3" key="1">
    <citation type="journal article" date="2012" name="Extremophiles">
        <title>Thermotomaculum hydrothermale gen. nov., sp. nov., a novel heterotrophic thermophile within the phylum Acidobacteria from a deep-sea hydrothermal vent chimney in the Southern Okinawa Trough.</title>
        <authorList>
            <person name="Izumi H."/>
            <person name="Nunoura T."/>
            <person name="Miyazaki M."/>
            <person name="Mino S."/>
            <person name="Toki T."/>
            <person name="Takai K."/>
            <person name="Sako Y."/>
            <person name="Sawabe T."/>
            <person name="Nakagawa S."/>
        </authorList>
    </citation>
    <scope>NUCLEOTIDE SEQUENCE [LARGE SCALE GENOMIC DNA]</scope>
    <source>
        <strain evidence="2 3">AC55</strain>
    </source>
</reference>
<feature type="chain" id="PRO_5032964654" description="DUF1573 domain-containing protein" evidence="1">
    <location>
        <begin position="21"/>
        <end position="317"/>
    </location>
</feature>
<name>A0A7R6SZ06_9BACT</name>
<dbReference type="InterPro" id="IPR011467">
    <property type="entry name" value="DUF1573"/>
</dbReference>
<dbReference type="EMBL" id="AP017470">
    <property type="protein sequence ID" value="BBB32267.1"/>
    <property type="molecule type" value="Genomic_DNA"/>
</dbReference>
<accession>A0A7R6SZ06</accession>
<evidence type="ECO:0008006" key="4">
    <source>
        <dbReference type="Google" id="ProtNLM"/>
    </source>
</evidence>
<dbReference type="RefSeq" id="WP_201328611.1">
    <property type="nucleotide sequence ID" value="NZ_AP017470.1"/>
</dbReference>
<dbReference type="PANTHER" id="PTHR37833">
    <property type="entry name" value="LIPOPROTEIN-RELATED"/>
    <property type="match status" value="1"/>
</dbReference>
<organism evidence="2 3">
    <name type="scientific">Thermotomaculum hydrothermale</name>
    <dbReference type="NCBI Taxonomy" id="981385"/>
    <lineage>
        <taxon>Bacteria</taxon>
        <taxon>Pseudomonadati</taxon>
        <taxon>Acidobacteriota</taxon>
        <taxon>Holophagae</taxon>
        <taxon>Thermotomaculales</taxon>
        <taxon>Thermotomaculaceae</taxon>
        <taxon>Thermotomaculum</taxon>
    </lineage>
</organism>
<sequence>MKKILGFLILVIIFSQNSIAANSLKFSETIKDLGTIEQFKKFEWIITVKNISNKPVTFTNIKTTCGCTMARPEKKTLLPGETTKFIVHFNSEYFHGHIEKLVFIDTSTKESYTLRIIANVQKGIYLEPERIKISTRDDYVEQLVEVKSFSNPEKIKIKKIYLPKIKGISYELTGNRAFVLKINPQKIDKYGLKIIKIELNGNYEPLRFFLNIKKIKEYTVTPNDNLLFLNVKKGKMYEKTVYITANEKFNIITKKSNIPFAKLKEVKKISDKKWKVTVIFNPNKIFRATSGKSILSLKTDNPKISNINLYVVFHLIK</sequence>
<dbReference type="Pfam" id="PF07610">
    <property type="entry name" value="DUF1573"/>
    <property type="match status" value="1"/>
</dbReference>
<gene>
    <name evidence="2" type="ORF">TTHT_0695</name>
</gene>
<evidence type="ECO:0000256" key="1">
    <source>
        <dbReference type="SAM" id="SignalP"/>
    </source>
</evidence>
<dbReference type="Gene3D" id="2.60.40.10">
    <property type="entry name" value="Immunoglobulins"/>
    <property type="match status" value="1"/>
</dbReference>